<dbReference type="OrthoDB" id="9775455at2"/>
<dbReference type="InterPro" id="IPR013358">
    <property type="entry name" value="Pilus_biogenesis_MshL"/>
</dbReference>
<dbReference type="PANTHER" id="PTHR30332">
    <property type="entry name" value="PROBABLE GENERAL SECRETION PATHWAY PROTEIN D"/>
    <property type="match status" value="1"/>
</dbReference>
<dbReference type="PRINTS" id="PR00811">
    <property type="entry name" value="BCTERIALGSPD"/>
</dbReference>
<dbReference type="InterPro" id="IPR004846">
    <property type="entry name" value="T2SS/T3SS_dom"/>
</dbReference>
<feature type="domain" description="Secretin N-terminal" evidence="3">
    <location>
        <begin position="134"/>
        <end position="219"/>
    </location>
</feature>
<sequence length="540" mass="58609">MRTSAATSTDVADQIDKALEDAEQARQPASSEPRAVPEARDISASLLPPLTGAPEPDERFDVNARDVPASSFFAALVEGTRYNAVVRPEVDTSISLRLSDVTVPEVMDIAADLYGLSVTRKGRLFRVASEQIETRLFPIDYLHFKRKGGSETRVSSGQVSHSPNRSADNTVDDTQSGTRNLVGTTISTQTESDFWQDIRDALAMIVAGEGSQVVVNPGAGLVMVRSGSEQLELVEDYLRRTELIMQRQVVLEAKILEVTLNEGYQQGINWTDFQSASSVTASDGLPAEFTFEGVTGQIIRTADIGGLFSATIREGNFNAVLELLGQQGNVQILSSPRISTINNQKAVIKVGTDEFFVTDIDFDNNNSSVAATDRTSTSVELTPFFSGISLDVTPQIAEDGAITLHVHPSVSEVADQKKVITIGERDVSLPLARSTVRETDSVIRAESGQIVVIGGLIQNTSEDNNAAVPFLSEIPLLGELFKQRNFESRKSELVILLRPVVANAGQFNTDISASRERMNVLRALLNSSDSVKPQPEKMPR</sequence>
<feature type="compositionally biased region" description="Basic and acidic residues" evidence="1">
    <location>
        <begin position="14"/>
        <end position="24"/>
    </location>
</feature>
<dbReference type="GO" id="GO:0019867">
    <property type="term" value="C:outer membrane"/>
    <property type="evidence" value="ECO:0007669"/>
    <property type="project" value="InterPro"/>
</dbReference>
<feature type="region of interest" description="Disordered" evidence="1">
    <location>
        <begin position="1"/>
        <end position="58"/>
    </location>
</feature>
<gene>
    <name evidence="4" type="ORF">C7H09_14265</name>
</gene>
<evidence type="ECO:0000313" key="4">
    <source>
        <dbReference type="EMBL" id="PSF05592.1"/>
    </source>
</evidence>
<evidence type="ECO:0000256" key="1">
    <source>
        <dbReference type="SAM" id="MobiDB-lite"/>
    </source>
</evidence>
<dbReference type="Proteomes" id="UP000239866">
    <property type="component" value="Unassembled WGS sequence"/>
</dbReference>
<feature type="region of interest" description="Disordered" evidence="1">
    <location>
        <begin position="151"/>
        <end position="179"/>
    </location>
</feature>
<feature type="compositionally biased region" description="Polar residues" evidence="1">
    <location>
        <begin position="152"/>
        <end position="179"/>
    </location>
</feature>
<dbReference type="GO" id="GO:0009297">
    <property type="term" value="P:pilus assembly"/>
    <property type="evidence" value="ECO:0007669"/>
    <property type="project" value="InterPro"/>
</dbReference>
<dbReference type="InterPro" id="IPR001775">
    <property type="entry name" value="GspD/PilQ"/>
</dbReference>
<dbReference type="GO" id="GO:0009306">
    <property type="term" value="P:protein secretion"/>
    <property type="evidence" value="ECO:0007669"/>
    <property type="project" value="InterPro"/>
</dbReference>
<dbReference type="Gene3D" id="3.30.1370.130">
    <property type="match status" value="1"/>
</dbReference>
<dbReference type="Pfam" id="PF00263">
    <property type="entry name" value="Secretin"/>
    <property type="match status" value="1"/>
</dbReference>
<evidence type="ECO:0000259" key="3">
    <source>
        <dbReference type="Pfam" id="PF07655"/>
    </source>
</evidence>
<evidence type="ECO:0000313" key="5">
    <source>
        <dbReference type="Proteomes" id="UP000239866"/>
    </source>
</evidence>
<dbReference type="InterPro" id="IPR011514">
    <property type="entry name" value="Secretin_N_2"/>
</dbReference>
<dbReference type="Pfam" id="PF07655">
    <property type="entry name" value="Secretin_N_2"/>
    <property type="match status" value="1"/>
</dbReference>
<dbReference type="NCBIfam" id="TIGR02519">
    <property type="entry name" value="pilus_MshL"/>
    <property type="match status" value="1"/>
</dbReference>
<dbReference type="GO" id="GO:0015627">
    <property type="term" value="C:type II protein secretion system complex"/>
    <property type="evidence" value="ECO:0007669"/>
    <property type="project" value="TreeGrafter"/>
</dbReference>
<reference evidence="4 5" key="1">
    <citation type="submission" date="2018-03" db="EMBL/GenBank/DDBJ databases">
        <title>Marinobacter brunus sp. nov., a marine bacterium of Gamma-proteobacteria isolated from the surface seawater of the South China Sea.</title>
        <authorList>
            <person name="Cheng H."/>
            <person name="Wu Y.-H."/>
            <person name="Xamxidin M."/>
            <person name="Xu X.-W."/>
        </authorList>
    </citation>
    <scope>NUCLEOTIDE SEQUENCE [LARGE SCALE GENOMIC DNA]</scope>
    <source>
        <strain evidence="4 5">NH169-3</strain>
    </source>
</reference>
<dbReference type="InterPro" id="IPR050810">
    <property type="entry name" value="Bact_Secretion_Sys_Channel"/>
</dbReference>
<accession>A0A2T1K7U3</accession>
<dbReference type="AlphaFoldDB" id="A0A2T1K7U3"/>
<comment type="caution">
    <text evidence="4">The sequence shown here is derived from an EMBL/GenBank/DDBJ whole genome shotgun (WGS) entry which is preliminary data.</text>
</comment>
<organism evidence="4 5">
    <name type="scientific">Marinobacter fuscus</name>
    <dbReference type="NCBI Taxonomy" id="2109942"/>
    <lineage>
        <taxon>Bacteria</taxon>
        <taxon>Pseudomonadati</taxon>
        <taxon>Pseudomonadota</taxon>
        <taxon>Gammaproteobacteria</taxon>
        <taxon>Pseudomonadales</taxon>
        <taxon>Marinobacteraceae</taxon>
        <taxon>Marinobacter</taxon>
    </lineage>
</organism>
<protein>
    <submittedName>
        <fullName evidence="4">Pilus (MSHA type) biogenesis protein MshL</fullName>
    </submittedName>
</protein>
<feature type="compositionally biased region" description="Polar residues" evidence="1">
    <location>
        <begin position="1"/>
        <end position="11"/>
    </location>
</feature>
<evidence type="ECO:0000259" key="2">
    <source>
        <dbReference type="Pfam" id="PF00263"/>
    </source>
</evidence>
<dbReference type="PANTHER" id="PTHR30332:SF17">
    <property type="entry name" value="TYPE IV PILIATION SYSTEM PROTEIN DR_0774-RELATED"/>
    <property type="match status" value="1"/>
</dbReference>
<keyword evidence="5" id="KW-1185">Reference proteome</keyword>
<name>A0A2T1K7U3_9GAMM</name>
<feature type="domain" description="Type II/III secretion system secretin-like" evidence="2">
    <location>
        <begin position="324"/>
        <end position="501"/>
    </location>
</feature>
<proteinExistence type="predicted"/>
<dbReference type="EMBL" id="PXNP01000098">
    <property type="protein sequence ID" value="PSF05592.1"/>
    <property type="molecule type" value="Genomic_DNA"/>
</dbReference>